<reference evidence="5 9" key="7">
    <citation type="submission" date="2018-12" db="EMBL/GenBank/DDBJ databases">
        <title>Food and Water Safety Consortium.</title>
        <authorList>
            <person name="Tyson S."/>
            <person name="Peterson C.-L."/>
            <person name="Olson A."/>
            <person name="Tyler S."/>
            <person name="Cabral J."/>
            <person name="Lynch T."/>
            <person name="Knox N."/>
            <person name="Van Domselaar G."/>
            <person name="Graham M."/>
        </authorList>
    </citation>
    <scope>NUCLEOTIDE SEQUENCE [LARGE SCALE GENOMIC DNA]</scope>
    <source>
        <strain evidence="5 9">FWSEC0419</strain>
    </source>
</reference>
<keyword evidence="1" id="KW-0378">Hydrolase</keyword>
<reference evidence="1" key="6">
    <citation type="submission" date="2018-08" db="EMBL/GenBank/DDBJ databases">
        <authorList>
            <consortium name="NCBI Pathogen Detection Project"/>
        </authorList>
    </citation>
    <scope>NUCLEOTIDE SEQUENCE</scope>
    <source>
        <strain evidence="1">W1_5_ERB1</strain>
    </source>
</reference>
<dbReference type="EMBL" id="RROO01000055">
    <property type="protein sequence ID" value="TJF61394.1"/>
    <property type="molecule type" value="Genomic_DNA"/>
</dbReference>
<sequence length="141" mass="15770">MATEKKKGGRPSDYMPEVANDICALLSSGESLRKVCERPGMPSKTSVFRWLAEHQEFRDQYAKATETRADSIFEEIFEIADDVIPDAAEVAKARLRVDTRKWALARMNPRKYGDKVTNELVGKDGGAIQIETSPMSTLFGK</sequence>
<reference evidence="3 7" key="4">
    <citation type="submission" date="2018-05" db="EMBL/GenBank/DDBJ databases">
        <title>Genomic sequencing of EHEC O26 New European Clone.</title>
        <authorList>
            <person name="Karnisova L."/>
            <person name="Nunvar J."/>
            <person name="Marejkova M."/>
            <person name="Mellmann A."/>
            <person name="Drevinek P."/>
            <person name="Blahova K."/>
            <person name="Bielaszewska M."/>
        </authorList>
    </citation>
    <scope>NUCLEOTIDE SEQUENCE [LARGE SCALE GENOMIC DNA]</scope>
    <source>
        <strain evidence="3 7">14-391</strain>
    </source>
</reference>
<dbReference type="Gene3D" id="1.10.10.60">
    <property type="entry name" value="Homeodomain-like"/>
    <property type="match status" value="1"/>
</dbReference>
<dbReference type="Proteomes" id="UP000036331">
    <property type="component" value="Unassembled WGS sequence"/>
</dbReference>
<dbReference type="EMBL" id="DABALL010000002">
    <property type="protein sequence ID" value="HAH1417122.1"/>
    <property type="molecule type" value="Genomic_DNA"/>
</dbReference>
<dbReference type="Proteomes" id="UP000844228">
    <property type="component" value="Unassembled WGS sequence"/>
</dbReference>
<evidence type="ECO:0000313" key="6">
    <source>
        <dbReference type="Proteomes" id="UP000036331"/>
    </source>
</evidence>
<dbReference type="InterPro" id="IPR048683">
    <property type="entry name" value="Sf6_terminase"/>
</dbReference>
<evidence type="ECO:0000313" key="2">
    <source>
        <dbReference type="EMBL" id="PBN73597.1"/>
    </source>
</evidence>
<evidence type="ECO:0000313" key="9">
    <source>
        <dbReference type="Proteomes" id="UP000305093"/>
    </source>
</evidence>
<dbReference type="Proteomes" id="UP000248865">
    <property type="component" value="Unassembled WGS sequence"/>
</dbReference>
<dbReference type="EMBL" id="QFSS01000242">
    <property type="protein sequence ID" value="PZZ63463.1"/>
    <property type="molecule type" value="Genomic_DNA"/>
</dbReference>
<reference evidence="2 6" key="1">
    <citation type="journal article" date="2015" name="Genome Announc.">
        <title>Draft Genome Sequences of Human-Pathogenic Escherichia coli O26:H11 Strains Carrying the stx2 Gene Only and Circulating in France.</title>
        <authorList>
            <person name="Delannoy S."/>
            <person name="Mariani-Kurkdjian P."/>
            <person name="Bonacorsi S."/>
            <person name="Liguori S."/>
            <person name="Ison S.A."/>
            <person name="Fach P."/>
        </authorList>
    </citation>
    <scope>NUCLEOTIDE SEQUENCE [LARGE SCALE GENOMIC DNA]</scope>
    <source>
        <strain evidence="2 6">34870</strain>
    </source>
</reference>
<evidence type="ECO:0000313" key="1">
    <source>
        <dbReference type="EMBL" id="HAH1417122.1"/>
    </source>
</evidence>
<gene>
    <name evidence="2" type="ORF">ABE91_018515</name>
    <name evidence="5" type="ORF">C9194_22180</name>
    <name evidence="3" type="ORF">DIV22_21515</name>
    <name evidence="1" type="ORF">HHH44_000465</name>
    <name evidence="4" type="ORF">NCTC8960_04281</name>
</gene>
<dbReference type="RefSeq" id="WP_000179910.1">
    <property type="nucleotide sequence ID" value="NZ_AP018808.1"/>
</dbReference>
<dbReference type="EMBL" id="LDXE02000003">
    <property type="protein sequence ID" value="PBN73597.1"/>
    <property type="molecule type" value="Genomic_DNA"/>
</dbReference>
<evidence type="ECO:0000313" key="4">
    <source>
        <dbReference type="EMBL" id="STN13919.1"/>
    </source>
</evidence>
<dbReference type="Pfam" id="PF20901">
    <property type="entry name" value="Sf6_terminase"/>
    <property type="match status" value="1"/>
</dbReference>
<evidence type="ECO:0000313" key="8">
    <source>
        <dbReference type="Proteomes" id="UP000255057"/>
    </source>
</evidence>
<name>A0A137B3J5_ECOLX</name>
<organism evidence="1">
    <name type="scientific">Escherichia coli</name>
    <dbReference type="NCBI Taxonomy" id="562"/>
    <lineage>
        <taxon>Bacteria</taxon>
        <taxon>Pseudomonadati</taxon>
        <taxon>Pseudomonadota</taxon>
        <taxon>Gammaproteobacteria</taxon>
        <taxon>Enterobacterales</taxon>
        <taxon>Enterobacteriaceae</taxon>
        <taxon>Escherichia</taxon>
    </lineage>
</organism>
<dbReference type="EMBL" id="UGFO01000006">
    <property type="protein sequence ID" value="STN13919.1"/>
    <property type="molecule type" value="Genomic_DNA"/>
</dbReference>
<accession>A0A137B3J5</accession>
<reference evidence="2" key="2">
    <citation type="submission" date="2017-03" db="EMBL/GenBank/DDBJ databases">
        <title>The mobilome is the main driver of stx2-positive O26:H11 Escherichia coli strains evolution.</title>
        <authorList>
            <person name="Delannoy S."/>
            <person name="Mariani-Kurkdjian P."/>
            <person name="Webb H.E."/>
            <person name="Bonacorsi S."/>
            <person name="Fach P."/>
        </authorList>
    </citation>
    <scope>NUCLEOTIDE SEQUENCE</scope>
    <source>
        <strain evidence="2">34870</strain>
    </source>
</reference>
<reference evidence="1" key="3">
    <citation type="journal article" date="2018" name="Genome Biol.">
        <title>SKESA: strategic k-mer extension for scrupulous assemblies.</title>
        <authorList>
            <person name="Souvorov A."/>
            <person name="Agarwala R."/>
            <person name="Lipman D.J."/>
        </authorList>
    </citation>
    <scope>NUCLEOTIDE SEQUENCE [LARGE SCALE GENOMIC DNA]</scope>
    <source>
        <strain evidence="1">W1_5_ERB1</strain>
    </source>
</reference>
<dbReference type="Proteomes" id="UP000305093">
    <property type="component" value="Unassembled WGS sequence"/>
</dbReference>
<evidence type="ECO:0000313" key="5">
    <source>
        <dbReference type="EMBL" id="TJF61394.1"/>
    </source>
</evidence>
<dbReference type="AlphaFoldDB" id="A0A137B3J5"/>
<reference evidence="4 8" key="5">
    <citation type="submission" date="2018-06" db="EMBL/GenBank/DDBJ databases">
        <authorList>
            <consortium name="Pathogen Informatics"/>
            <person name="Doyle S."/>
        </authorList>
    </citation>
    <scope>NUCLEOTIDE SEQUENCE [LARGE SCALE GENOMIC DNA]</scope>
    <source>
        <strain evidence="4 8">NCTC8960</strain>
    </source>
</reference>
<proteinExistence type="predicted"/>
<evidence type="ECO:0000313" key="3">
    <source>
        <dbReference type="EMBL" id="PZZ63463.1"/>
    </source>
</evidence>
<dbReference type="Proteomes" id="UP000255057">
    <property type="component" value="Unassembled WGS sequence"/>
</dbReference>
<dbReference type="GO" id="GO:0016787">
    <property type="term" value="F:hydrolase activity"/>
    <property type="evidence" value="ECO:0007669"/>
    <property type="project" value="UniProtKB-KW"/>
</dbReference>
<protein>
    <submittedName>
        <fullName evidence="4">Terminase small subunit</fullName>
    </submittedName>
    <submittedName>
        <fullName evidence="1">Ubiquitin carboxyl-hydrolase</fullName>
    </submittedName>
</protein>
<evidence type="ECO:0000313" key="7">
    <source>
        <dbReference type="Proteomes" id="UP000248865"/>
    </source>
</evidence>